<evidence type="ECO:0000313" key="13">
    <source>
        <dbReference type="EMBL" id="AEA11701.1"/>
    </source>
</evidence>
<comment type="cofactor">
    <cofactor evidence="2">
        <name>Zn(2+)</name>
        <dbReference type="ChEBI" id="CHEBI:29105"/>
    </cofactor>
</comment>
<evidence type="ECO:0000256" key="4">
    <source>
        <dbReference type="ARBA" id="ARBA00006247"/>
    </source>
</evidence>
<evidence type="ECO:0000256" key="8">
    <source>
        <dbReference type="ARBA" id="ARBA00022801"/>
    </source>
</evidence>
<evidence type="ECO:0000259" key="12">
    <source>
        <dbReference type="Pfam" id="PF07687"/>
    </source>
</evidence>
<evidence type="ECO:0000313" key="14">
    <source>
        <dbReference type="Proteomes" id="UP000008138"/>
    </source>
</evidence>
<dbReference type="EC" id="3.5.1.18" evidence="5"/>
<comment type="catalytic activity">
    <reaction evidence="11">
        <text>N-succinyl-(2S,6S)-2,6-diaminopimelate + H2O = (2S,6S)-2,6-diaminopimelate + succinate</text>
        <dbReference type="Rhea" id="RHEA:22608"/>
        <dbReference type="ChEBI" id="CHEBI:15377"/>
        <dbReference type="ChEBI" id="CHEBI:30031"/>
        <dbReference type="ChEBI" id="CHEBI:57609"/>
        <dbReference type="ChEBI" id="CHEBI:58087"/>
        <dbReference type="EC" id="3.5.1.18"/>
    </reaction>
</comment>
<reference key="2">
    <citation type="submission" date="2011-03" db="EMBL/GenBank/DDBJ databases">
        <title>Complete genome sequence of the thermoacidophilic crenarchaeon Thermoproteus uzoniensis 768-20.</title>
        <authorList>
            <person name="Mardanov A.V."/>
            <person name="Gumerov V.M."/>
            <person name="Beletsky A.V."/>
            <person name="Prokofeva M.I."/>
            <person name="Bonch-Osmolovskaya E.A."/>
            <person name="Ravin N.V."/>
            <person name="Skryabin K.G."/>
        </authorList>
    </citation>
    <scope>NUCLEOTIDE SEQUENCE</scope>
    <source>
        <strain>768-20</strain>
    </source>
</reference>
<protein>
    <recommendedName>
        <fullName evidence="6">Probable succinyl-diaminopimelate desuccinylase</fullName>
        <ecNumber evidence="5">3.5.1.18</ecNumber>
    </recommendedName>
</protein>
<dbReference type="Gene3D" id="3.30.70.360">
    <property type="match status" value="1"/>
</dbReference>
<dbReference type="AlphaFoldDB" id="F2L1W0"/>
<dbReference type="UniPathway" id="UPA00034">
    <property type="reaction ID" value="UER00021"/>
</dbReference>
<keyword evidence="10" id="KW-0170">Cobalt</keyword>
<comment type="cofactor">
    <cofactor evidence="1">
        <name>Co(2+)</name>
        <dbReference type="ChEBI" id="CHEBI:48828"/>
    </cofactor>
</comment>
<evidence type="ECO:0000256" key="5">
    <source>
        <dbReference type="ARBA" id="ARBA00011921"/>
    </source>
</evidence>
<dbReference type="PANTHER" id="PTHR43808:SF32">
    <property type="entry name" value="ARGE_DAPE-RELATED DEACYLASE"/>
    <property type="match status" value="1"/>
</dbReference>
<dbReference type="STRING" id="999630.TUZN_0202"/>
<dbReference type="InterPro" id="IPR011650">
    <property type="entry name" value="Peptidase_M20_dimer"/>
</dbReference>
<evidence type="ECO:0000256" key="10">
    <source>
        <dbReference type="ARBA" id="ARBA00023285"/>
    </source>
</evidence>
<dbReference type="Pfam" id="PF01546">
    <property type="entry name" value="Peptidase_M20"/>
    <property type="match status" value="1"/>
</dbReference>
<gene>
    <name evidence="13" type="ordered locus">TUZN_0202</name>
</gene>
<keyword evidence="9" id="KW-0862">Zinc</keyword>
<evidence type="ECO:0000256" key="11">
    <source>
        <dbReference type="ARBA" id="ARBA00051301"/>
    </source>
</evidence>
<keyword evidence="14" id="KW-1185">Reference proteome</keyword>
<dbReference type="GO" id="GO:0009014">
    <property type="term" value="F:succinyl-diaminopimelate desuccinylase activity"/>
    <property type="evidence" value="ECO:0007669"/>
    <property type="project" value="UniProtKB-EC"/>
</dbReference>
<reference evidence="13 14" key="1">
    <citation type="journal article" date="2011" name="J. Bacteriol.">
        <title>Complete genome sequence of the thermoacidophilic crenarchaeon Thermoproteus uzoniensis 768-20.</title>
        <authorList>
            <person name="Mardanov A.V."/>
            <person name="Gumerov V.M."/>
            <person name="Beletsky A.V."/>
            <person name="Prokofeva M.I."/>
            <person name="Bonch-Osmolovskaya E.A."/>
            <person name="Ravin N.V."/>
            <person name="Skryabin K.G."/>
        </authorList>
    </citation>
    <scope>NUCLEOTIDE SEQUENCE [LARGE SCALE GENOMIC DNA]</scope>
    <source>
        <strain evidence="13 14">768-20</strain>
    </source>
</reference>
<dbReference type="Pfam" id="PF07687">
    <property type="entry name" value="M20_dimer"/>
    <property type="match status" value="1"/>
</dbReference>
<dbReference type="KEGG" id="tuz:TUZN_0202"/>
<comment type="pathway">
    <text evidence="3">Amino-acid biosynthesis; L-lysine biosynthesis via DAP pathway; LL-2,6-diaminopimelate from (S)-tetrahydrodipicolinate (succinylase route): step 3/3.</text>
</comment>
<dbReference type="EMBL" id="CP002590">
    <property type="protein sequence ID" value="AEA11701.1"/>
    <property type="molecule type" value="Genomic_DNA"/>
</dbReference>
<sequence>MTKAAEYIKEWLAKRGFSAKIYEYQRGKPNVVARVGSGKPVLILNGHTDVVPPGDVGKWTVPPFSGKIVEGRIYGRGSTDMKGGLAVIMAAFADIAPAVEKAGAGSLVLAATADEEVGGHAGVEALVKDGVLSGDAAIVAEPSGPDKYCIGEKGLSQVKLVARGKPAHGSLPLLGENAIVKLIKAVEEASKIVDEINRGIALPRDLAEAVENSARLYLESALRSGLRLSEEDFRKVIGSVSFNPGVIRGGSKINMVPDYAELELDMRVPPGVSPKDVVERLRKGLAGLAEVEAIDTSEPNYTPSGERIVGLVREGIAAQGMRPKPIIMTGATDGRYLRMRGIPTVIYGPGELTLAHTYDEYVSVEDLVLTYNTIIYTIKKYFNIS</sequence>
<dbReference type="NCBIfam" id="TIGR01910">
    <property type="entry name" value="DapE-ArgE"/>
    <property type="match status" value="1"/>
</dbReference>
<name>F2L1W0_THEU7</name>
<dbReference type="GO" id="GO:0046872">
    <property type="term" value="F:metal ion binding"/>
    <property type="evidence" value="ECO:0007669"/>
    <property type="project" value="UniProtKB-KW"/>
</dbReference>
<dbReference type="SUPFAM" id="SSF55031">
    <property type="entry name" value="Bacterial exopeptidase dimerisation domain"/>
    <property type="match status" value="1"/>
</dbReference>
<dbReference type="PROSITE" id="PS00759">
    <property type="entry name" value="ARGE_DAPE_CPG2_2"/>
    <property type="match status" value="1"/>
</dbReference>
<feature type="domain" description="Peptidase M20 dimerisation" evidence="12">
    <location>
        <begin position="150"/>
        <end position="284"/>
    </location>
</feature>
<keyword evidence="7" id="KW-0479">Metal-binding</keyword>
<dbReference type="InterPro" id="IPR036264">
    <property type="entry name" value="Bact_exopeptidase_dim_dom"/>
</dbReference>
<proteinExistence type="inferred from homology"/>
<comment type="similarity">
    <text evidence="4">Belongs to the peptidase M20A family.</text>
</comment>
<evidence type="ECO:0000256" key="9">
    <source>
        <dbReference type="ARBA" id="ARBA00022833"/>
    </source>
</evidence>
<organism evidence="13 14">
    <name type="scientific">Thermoproteus uzoniensis (strain 768-20)</name>
    <dbReference type="NCBI Taxonomy" id="999630"/>
    <lineage>
        <taxon>Archaea</taxon>
        <taxon>Thermoproteota</taxon>
        <taxon>Thermoprotei</taxon>
        <taxon>Thermoproteales</taxon>
        <taxon>Thermoproteaceae</taxon>
        <taxon>Thermoproteus</taxon>
    </lineage>
</organism>
<dbReference type="HOGENOM" id="CLU_021802_2_2_2"/>
<evidence type="ECO:0000256" key="6">
    <source>
        <dbReference type="ARBA" id="ARBA00016853"/>
    </source>
</evidence>
<dbReference type="NCBIfam" id="NF006399">
    <property type="entry name" value="PRK08651.1-2"/>
    <property type="match status" value="1"/>
</dbReference>
<evidence type="ECO:0000256" key="3">
    <source>
        <dbReference type="ARBA" id="ARBA00005130"/>
    </source>
</evidence>
<evidence type="ECO:0000256" key="1">
    <source>
        <dbReference type="ARBA" id="ARBA00001941"/>
    </source>
</evidence>
<dbReference type="eggNOG" id="arCOG01107">
    <property type="taxonomic scope" value="Archaea"/>
</dbReference>
<dbReference type="InterPro" id="IPR001261">
    <property type="entry name" value="ArgE/DapE_CS"/>
</dbReference>
<dbReference type="InterPro" id="IPR002933">
    <property type="entry name" value="Peptidase_M20"/>
</dbReference>
<dbReference type="SUPFAM" id="SSF53187">
    <property type="entry name" value="Zn-dependent exopeptidases"/>
    <property type="match status" value="1"/>
</dbReference>
<dbReference type="PANTHER" id="PTHR43808">
    <property type="entry name" value="ACETYLORNITHINE DEACETYLASE"/>
    <property type="match status" value="1"/>
</dbReference>
<evidence type="ECO:0000256" key="2">
    <source>
        <dbReference type="ARBA" id="ARBA00001947"/>
    </source>
</evidence>
<dbReference type="Gene3D" id="3.40.630.10">
    <property type="entry name" value="Zn peptidases"/>
    <property type="match status" value="1"/>
</dbReference>
<evidence type="ECO:0000256" key="7">
    <source>
        <dbReference type="ARBA" id="ARBA00022723"/>
    </source>
</evidence>
<dbReference type="InterPro" id="IPR050072">
    <property type="entry name" value="Peptidase_M20A"/>
</dbReference>
<dbReference type="InterPro" id="IPR010182">
    <property type="entry name" value="ArgE/DapE"/>
</dbReference>
<keyword evidence="8" id="KW-0378">Hydrolase</keyword>
<dbReference type="Proteomes" id="UP000008138">
    <property type="component" value="Chromosome"/>
</dbReference>
<dbReference type="GO" id="GO:0009089">
    <property type="term" value="P:lysine biosynthetic process via diaminopimelate"/>
    <property type="evidence" value="ECO:0007669"/>
    <property type="project" value="UniProtKB-UniPathway"/>
</dbReference>
<accession>F2L1W0</accession>